<name>A0A137NR26_CONC2</name>
<protein>
    <submittedName>
        <fullName evidence="11">Mitochondrial carrier</fullName>
    </submittedName>
</protein>
<evidence type="ECO:0000256" key="8">
    <source>
        <dbReference type="ARBA" id="ARBA00023136"/>
    </source>
</evidence>
<dbReference type="OMA" id="AWYAGCT"/>
<dbReference type="Proteomes" id="UP000070444">
    <property type="component" value="Unassembled WGS sequence"/>
</dbReference>
<evidence type="ECO:0000256" key="7">
    <source>
        <dbReference type="ARBA" id="ARBA00023128"/>
    </source>
</evidence>
<dbReference type="GO" id="GO:0031966">
    <property type="term" value="C:mitochondrial membrane"/>
    <property type="evidence" value="ECO:0007669"/>
    <property type="project" value="UniProtKB-SubCell"/>
</dbReference>
<dbReference type="SUPFAM" id="SSF103506">
    <property type="entry name" value="Mitochondrial carrier"/>
    <property type="match status" value="1"/>
</dbReference>
<keyword evidence="5" id="KW-0677">Repeat</keyword>
<evidence type="ECO:0000313" key="12">
    <source>
        <dbReference type="Proteomes" id="UP000070444"/>
    </source>
</evidence>
<organism evidence="11 12">
    <name type="scientific">Conidiobolus coronatus (strain ATCC 28846 / CBS 209.66 / NRRL 28638)</name>
    <name type="common">Delacroixia coronata</name>
    <dbReference type="NCBI Taxonomy" id="796925"/>
    <lineage>
        <taxon>Eukaryota</taxon>
        <taxon>Fungi</taxon>
        <taxon>Fungi incertae sedis</taxon>
        <taxon>Zoopagomycota</taxon>
        <taxon>Entomophthoromycotina</taxon>
        <taxon>Entomophthoromycetes</taxon>
        <taxon>Entomophthorales</taxon>
        <taxon>Ancylistaceae</taxon>
        <taxon>Conidiobolus</taxon>
    </lineage>
</organism>
<evidence type="ECO:0000313" key="11">
    <source>
        <dbReference type="EMBL" id="KXN65185.1"/>
    </source>
</evidence>
<evidence type="ECO:0000256" key="6">
    <source>
        <dbReference type="ARBA" id="ARBA00022989"/>
    </source>
</evidence>
<evidence type="ECO:0000256" key="3">
    <source>
        <dbReference type="ARBA" id="ARBA00022448"/>
    </source>
</evidence>
<dbReference type="EMBL" id="KQ964953">
    <property type="protein sequence ID" value="KXN65185.1"/>
    <property type="molecule type" value="Genomic_DNA"/>
</dbReference>
<reference evidence="11 12" key="1">
    <citation type="journal article" date="2015" name="Genome Biol. Evol.">
        <title>Phylogenomic analyses indicate that early fungi evolved digesting cell walls of algal ancestors of land plants.</title>
        <authorList>
            <person name="Chang Y."/>
            <person name="Wang S."/>
            <person name="Sekimoto S."/>
            <person name="Aerts A.L."/>
            <person name="Choi C."/>
            <person name="Clum A."/>
            <person name="LaButti K.M."/>
            <person name="Lindquist E.A."/>
            <person name="Yee Ngan C."/>
            <person name="Ohm R.A."/>
            <person name="Salamov A.A."/>
            <person name="Grigoriev I.V."/>
            <person name="Spatafora J.W."/>
            <person name="Berbee M.L."/>
        </authorList>
    </citation>
    <scope>NUCLEOTIDE SEQUENCE [LARGE SCALE GENOMIC DNA]</scope>
    <source>
        <strain evidence="11 12">NRRL 28638</strain>
    </source>
</reference>
<dbReference type="InterPro" id="IPR018108">
    <property type="entry name" value="MCP_transmembrane"/>
</dbReference>
<evidence type="ECO:0000256" key="5">
    <source>
        <dbReference type="ARBA" id="ARBA00022737"/>
    </source>
</evidence>
<keyword evidence="4 9" id="KW-0812">Transmembrane</keyword>
<keyword evidence="6" id="KW-1133">Transmembrane helix</keyword>
<accession>A0A137NR26</accession>
<dbReference type="STRING" id="796925.A0A137NR26"/>
<feature type="repeat" description="Solcar" evidence="9">
    <location>
        <begin position="203"/>
        <end position="287"/>
    </location>
</feature>
<dbReference type="InterPro" id="IPR023395">
    <property type="entry name" value="MCP_dom_sf"/>
</dbReference>
<dbReference type="PRINTS" id="PR00926">
    <property type="entry name" value="MITOCARRIER"/>
</dbReference>
<dbReference type="Gene3D" id="1.50.40.10">
    <property type="entry name" value="Mitochondrial carrier domain"/>
    <property type="match status" value="1"/>
</dbReference>
<feature type="repeat" description="Solcar" evidence="9">
    <location>
        <begin position="9"/>
        <end position="96"/>
    </location>
</feature>
<keyword evidence="3 10" id="KW-0813">Transport</keyword>
<evidence type="ECO:0000256" key="1">
    <source>
        <dbReference type="ARBA" id="ARBA00004225"/>
    </source>
</evidence>
<keyword evidence="8 9" id="KW-0472">Membrane</keyword>
<dbReference type="InterPro" id="IPR049563">
    <property type="entry name" value="TXTP-like"/>
</dbReference>
<dbReference type="OrthoDB" id="44467at2759"/>
<dbReference type="GO" id="GO:0071913">
    <property type="term" value="F:citrate secondary active transmembrane transporter activity"/>
    <property type="evidence" value="ECO:0007669"/>
    <property type="project" value="TreeGrafter"/>
</dbReference>
<dbReference type="PANTHER" id="PTHR45788">
    <property type="entry name" value="SUCCINATE/FUMARATE MITOCHONDRIAL TRANSPORTER-RELATED"/>
    <property type="match status" value="1"/>
</dbReference>
<evidence type="ECO:0000256" key="9">
    <source>
        <dbReference type="PROSITE-ProRule" id="PRU00282"/>
    </source>
</evidence>
<keyword evidence="7" id="KW-0496">Mitochondrion</keyword>
<comment type="subcellular location">
    <subcellularLocation>
        <location evidence="1">Mitochondrion membrane</location>
        <topology evidence="1">Multi-pass membrane protein</topology>
    </subcellularLocation>
</comment>
<dbReference type="Pfam" id="PF00153">
    <property type="entry name" value="Mito_carr"/>
    <property type="match status" value="3"/>
</dbReference>
<dbReference type="InterPro" id="IPR002067">
    <property type="entry name" value="MCP"/>
</dbReference>
<comment type="similarity">
    <text evidence="2 10">Belongs to the mitochondrial carrier (TC 2.A.29) family.</text>
</comment>
<dbReference type="PROSITE" id="PS50920">
    <property type="entry name" value="SOLCAR"/>
    <property type="match status" value="3"/>
</dbReference>
<keyword evidence="12" id="KW-1185">Reference proteome</keyword>
<gene>
    <name evidence="11" type="ORF">CONCODRAFT_20859</name>
</gene>
<proteinExistence type="inferred from homology"/>
<feature type="repeat" description="Solcar" evidence="9">
    <location>
        <begin position="107"/>
        <end position="193"/>
    </location>
</feature>
<dbReference type="GO" id="GO:0006843">
    <property type="term" value="P:mitochondrial citrate transmembrane transport"/>
    <property type="evidence" value="ECO:0007669"/>
    <property type="project" value="TreeGrafter"/>
</dbReference>
<dbReference type="AlphaFoldDB" id="A0A137NR26"/>
<dbReference type="FunFam" id="1.50.40.10:FF:000007">
    <property type="entry name" value="Mitochondrial tricarboxylate transport protein-like"/>
    <property type="match status" value="1"/>
</dbReference>
<dbReference type="PANTHER" id="PTHR45788:SF4">
    <property type="entry name" value="TRICARBOXYLATE TRANSPORT PROTEIN, MITOCHONDRIAL"/>
    <property type="match status" value="1"/>
</dbReference>
<evidence type="ECO:0000256" key="4">
    <source>
        <dbReference type="ARBA" id="ARBA00022692"/>
    </source>
</evidence>
<evidence type="ECO:0000256" key="10">
    <source>
        <dbReference type="RuleBase" id="RU000488"/>
    </source>
</evidence>
<evidence type="ECO:0000256" key="2">
    <source>
        <dbReference type="ARBA" id="ARBA00006375"/>
    </source>
</evidence>
<sequence>MSNNKSKSANPVHSLIAGTTAGVIEGTLTYPTEFIKTQLQLQSKTQPIYKGPVDCLVQSIRAKGITSVYKGLTPMVIGNGLKAGVRFLSFDTLKNLFRSSDGTLSKSGALLAGLGCGVIEGSLVVTPTETIKTRLIVDSNSKTPQFRGMMHGISSIWQSEGLKGIYRGIVPVTMRQGANSTVRMTSYSLMRQSAENYYKGTKVPTYATFGIGMVAGIITVYSTMPVDVIKTRLQSGKSKYSGTWHCFKDIVKNEGVFALWKGTTPRLARLMFSGGIVFTIYEETMKILAYL</sequence>